<gene>
    <name evidence="6" type="ORF">H4219_001515</name>
</gene>
<feature type="transmembrane region" description="Helical" evidence="5">
    <location>
        <begin position="110"/>
        <end position="128"/>
    </location>
</feature>
<feature type="transmembrane region" description="Helical" evidence="5">
    <location>
        <begin position="317"/>
        <end position="340"/>
    </location>
</feature>
<organism evidence="6 7">
    <name type="scientific">Mycoemilia scoparia</name>
    <dbReference type="NCBI Taxonomy" id="417184"/>
    <lineage>
        <taxon>Eukaryota</taxon>
        <taxon>Fungi</taxon>
        <taxon>Fungi incertae sedis</taxon>
        <taxon>Zoopagomycota</taxon>
        <taxon>Kickxellomycotina</taxon>
        <taxon>Kickxellomycetes</taxon>
        <taxon>Kickxellales</taxon>
        <taxon>Kickxellaceae</taxon>
        <taxon>Mycoemilia</taxon>
    </lineage>
</organism>
<dbReference type="PANTHER" id="PTHR23423">
    <property type="entry name" value="ORGANIC SOLUTE TRANSPORTER-RELATED"/>
    <property type="match status" value="1"/>
</dbReference>
<reference evidence="6" key="1">
    <citation type="submission" date="2022-07" db="EMBL/GenBank/DDBJ databases">
        <title>Phylogenomic reconstructions and comparative analyses of Kickxellomycotina fungi.</title>
        <authorList>
            <person name="Reynolds N.K."/>
            <person name="Stajich J.E."/>
            <person name="Barry K."/>
            <person name="Grigoriev I.V."/>
            <person name="Crous P."/>
            <person name="Smith M.E."/>
        </authorList>
    </citation>
    <scope>NUCLEOTIDE SEQUENCE</scope>
    <source>
        <strain evidence="6">NBRC 100468</strain>
    </source>
</reference>
<evidence type="ECO:0000256" key="4">
    <source>
        <dbReference type="ARBA" id="ARBA00023136"/>
    </source>
</evidence>
<evidence type="ECO:0000256" key="5">
    <source>
        <dbReference type="SAM" id="Phobius"/>
    </source>
</evidence>
<comment type="caution">
    <text evidence="6">The sequence shown here is derived from an EMBL/GenBank/DDBJ whole genome shotgun (WGS) entry which is preliminary data.</text>
</comment>
<feature type="transmembrane region" description="Helical" evidence="5">
    <location>
        <begin position="41"/>
        <end position="65"/>
    </location>
</feature>
<feature type="transmembrane region" description="Helical" evidence="5">
    <location>
        <begin position="194"/>
        <end position="219"/>
    </location>
</feature>
<accession>A0A9W8A082</accession>
<evidence type="ECO:0000313" key="7">
    <source>
        <dbReference type="Proteomes" id="UP001150538"/>
    </source>
</evidence>
<comment type="subcellular location">
    <subcellularLocation>
        <location evidence="1">Membrane</location>
        <topology evidence="1">Multi-pass membrane protein</topology>
    </subcellularLocation>
</comment>
<dbReference type="Proteomes" id="UP001150538">
    <property type="component" value="Unassembled WGS sequence"/>
</dbReference>
<dbReference type="EMBL" id="JANBPU010000017">
    <property type="protein sequence ID" value="KAJ1920142.1"/>
    <property type="molecule type" value="Genomic_DNA"/>
</dbReference>
<dbReference type="InterPro" id="IPR005178">
    <property type="entry name" value="Ostalpha/TMEM184C"/>
</dbReference>
<evidence type="ECO:0000256" key="2">
    <source>
        <dbReference type="ARBA" id="ARBA00022692"/>
    </source>
</evidence>
<feature type="transmembrane region" description="Helical" evidence="5">
    <location>
        <begin position="274"/>
        <end position="297"/>
    </location>
</feature>
<dbReference type="OrthoDB" id="5348404at2759"/>
<dbReference type="GO" id="GO:0016020">
    <property type="term" value="C:membrane"/>
    <property type="evidence" value="ECO:0007669"/>
    <property type="project" value="UniProtKB-SubCell"/>
</dbReference>
<keyword evidence="7" id="KW-1185">Reference proteome</keyword>
<keyword evidence="3 5" id="KW-1133">Transmembrane helix</keyword>
<evidence type="ECO:0000256" key="3">
    <source>
        <dbReference type="ARBA" id="ARBA00022989"/>
    </source>
</evidence>
<evidence type="ECO:0000256" key="1">
    <source>
        <dbReference type="ARBA" id="ARBA00004141"/>
    </source>
</evidence>
<keyword evidence="4 5" id="KW-0472">Membrane</keyword>
<feature type="transmembrane region" description="Helical" evidence="5">
    <location>
        <begin position="239"/>
        <end position="262"/>
    </location>
</feature>
<dbReference type="Pfam" id="PF03619">
    <property type="entry name" value="Solute_trans_a"/>
    <property type="match status" value="1"/>
</dbReference>
<keyword evidence="2 5" id="KW-0812">Transmembrane</keyword>
<dbReference type="AlphaFoldDB" id="A0A9W8A082"/>
<feature type="transmembrane region" description="Helical" evidence="5">
    <location>
        <begin position="77"/>
        <end position="98"/>
    </location>
</feature>
<evidence type="ECO:0008006" key="8">
    <source>
        <dbReference type="Google" id="ProtNLM"/>
    </source>
</evidence>
<proteinExistence type="predicted"/>
<name>A0A9W8A082_9FUNG</name>
<evidence type="ECO:0000313" key="6">
    <source>
        <dbReference type="EMBL" id="KAJ1920142.1"/>
    </source>
</evidence>
<protein>
    <recommendedName>
        <fullName evidence="8">DUF300-domain-containing protein</fullName>
    </recommendedName>
</protein>
<sequence length="405" mass="47497">MKIWEEDPEVTNVQVVGHEGCWVGLKGNYNLAWYELSRHKLGWLVSGVLALLATLISVFLICLHLRNYRTPKEQRYIIRIVLLLPVFSIGSWLSYRFFHKAIYFEALRDLYEALALYFFMVLLFNYIGTDKNGQPDTKPEDQEQGELLTQSQSNAIVASEQAQSGQEDNTQENHEAVTWPFPYSCKKINLKKSVYIVAITVGMFQYCLIKVILTAVIIISQFFGRYCPQSWSPKYASVWVTVINFISVSVALYYLFALYLIVKKPLYEKKPGKKFAAIKLVVFFAFWQKLILQILSLDRFNIIKQTNVWTKEDIVNGLNSLLICFEMFCFSIFYFFAFSWKDYKLGPNERRYYTRWKLFNDAFNMFDIFRHEDEYGVGLGRMRALPKILKNKMKKKKIGEEEKAK</sequence>
<dbReference type="SMART" id="SM01417">
    <property type="entry name" value="Solute_trans_a"/>
    <property type="match status" value="1"/>
</dbReference>